<name>A0A917J6T4_9BACT</name>
<gene>
    <name evidence="4" type="ORF">GCM10011379_56220</name>
</gene>
<evidence type="ECO:0000313" key="4">
    <source>
        <dbReference type="EMBL" id="GGH82394.1"/>
    </source>
</evidence>
<evidence type="ECO:0000313" key="5">
    <source>
        <dbReference type="Proteomes" id="UP000627292"/>
    </source>
</evidence>
<dbReference type="Proteomes" id="UP000627292">
    <property type="component" value="Unassembled WGS sequence"/>
</dbReference>
<proteinExistence type="predicted"/>
<dbReference type="AlphaFoldDB" id="A0A917J6T4"/>
<reference evidence="4" key="1">
    <citation type="journal article" date="2014" name="Int. J. Syst. Evol. Microbiol.">
        <title>Complete genome sequence of Corynebacterium casei LMG S-19264T (=DSM 44701T), isolated from a smear-ripened cheese.</title>
        <authorList>
            <consortium name="US DOE Joint Genome Institute (JGI-PGF)"/>
            <person name="Walter F."/>
            <person name="Albersmeier A."/>
            <person name="Kalinowski J."/>
            <person name="Ruckert C."/>
        </authorList>
    </citation>
    <scope>NUCLEOTIDE SEQUENCE</scope>
    <source>
        <strain evidence="4">CGMCC 1.15290</strain>
    </source>
</reference>
<dbReference type="Gene3D" id="3.40.50.300">
    <property type="entry name" value="P-loop containing nucleotide triphosphate hydrolases"/>
    <property type="match status" value="1"/>
</dbReference>
<dbReference type="GO" id="GO:0016887">
    <property type="term" value="F:ATP hydrolysis activity"/>
    <property type="evidence" value="ECO:0007669"/>
    <property type="project" value="InterPro"/>
</dbReference>
<organism evidence="4 5">
    <name type="scientific">Filimonas zeae</name>
    <dbReference type="NCBI Taxonomy" id="1737353"/>
    <lineage>
        <taxon>Bacteria</taxon>
        <taxon>Pseudomonadati</taxon>
        <taxon>Bacteroidota</taxon>
        <taxon>Chitinophagia</taxon>
        <taxon>Chitinophagales</taxon>
        <taxon>Chitinophagaceae</taxon>
        <taxon>Filimonas</taxon>
    </lineage>
</organism>
<evidence type="ECO:0000259" key="3">
    <source>
        <dbReference type="PROSITE" id="PS50893"/>
    </source>
</evidence>
<keyword evidence="2 4" id="KW-0067">ATP-binding</keyword>
<dbReference type="PROSITE" id="PS50893">
    <property type="entry name" value="ABC_TRANSPORTER_2"/>
    <property type="match status" value="1"/>
</dbReference>
<dbReference type="PANTHER" id="PTHR43158">
    <property type="entry name" value="SKFA PEPTIDE EXPORT ATP-BINDING PROTEIN SKFE"/>
    <property type="match status" value="1"/>
</dbReference>
<dbReference type="EMBL" id="BMIB01000007">
    <property type="protein sequence ID" value="GGH82394.1"/>
    <property type="molecule type" value="Genomic_DNA"/>
</dbReference>
<dbReference type="Pfam" id="PF00005">
    <property type="entry name" value="ABC_tran"/>
    <property type="match status" value="1"/>
</dbReference>
<keyword evidence="5" id="KW-1185">Reference proteome</keyword>
<sequence length="222" mass="25189">MKNVLAADGIQLSFNGRRILSDIYIQCEVGQVTGLLGRNGCGKSCLLNIVYGSFPCQDKSVRINHTSFPAAFQRPDLLRYLPQHNFIPKQFTLKRVLADFGIAPSALEEEFPEYARLQNTALGNLSSGQRRFVEVYCILKSETRFVLLDEPFSFLAPIQVERLKKVLNAEKQHKGFLITDHMYPHILDVADQLYLLKNGKAHAVTQQSDLEFLGYLRPAHHQ</sequence>
<reference evidence="4" key="2">
    <citation type="submission" date="2020-09" db="EMBL/GenBank/DDBJ databases">
        <authorList>
            <person name="Sun Q."/>
            <person name="Zhou Y."/>
        </authorList>
    </citation>
    <scope>NUCLEOTIDE SEQUENCE</scope>
    <source>
        <strain evidence="4">CGMCC 1.15290</strain>
    </source>
</reference>
<keyword evidence="1" id="KW-0547">Nucleotide-binding</keyword>
<dbReference type="RefSeq" id="WP_188958980.1">
    <property type="nucleotide sequence ID" value="NZ_BMIB01000007.1"/>
</dbReference>
<dbReference type="GO" id="GO:0005524">
    <property type="term" value="F:ATP binding"/>
    <property type="evidence" value="ECO:0007669"/>
    <property type="project" value="UniProtKB-KW"/>
</dbReference>
<dbReference type="SUPFAM" id="SSF52540">
    <property type="entry name" value="P-loop containing nucleoside triphosphate hydrolases"/>
    <property type="match status" value="1"/>
</dbReference>
<evidence type="ECO:0000256" key="2">
    <source>
        <dbReference type="ARBA" id="ARBA00022840"/>
    </source>
</evidence>
<dbReference type="InterPro" id="IPR003439">
    <property type="entry name" value="ABC_transporter-like_ATP-bd"/>
</dbReference>
<dbReference type="PANTHER" id="PTHR43158:SF2">
    <property type="entry name" value="SKFA PEPTIDE EXPORT ATP-BINDING PROTEIN SKFE"/>
    <property type="match status" value="1"/>
</dbReference>
<protein>
    <submittedName>
        <fullName evidence="4">ABC transporter ATP-binding protein</fullName>
    </submittedName>
</protein>
<evidence type="ECO:0000256" key="1">
    <source>
        <dbReference type="ARBA" id="ARBA00022741"/>
    </source>
</evidence>
<accession>A0A917J6T4</accession>
<feature type="domain" description="ABC transporter" evidence="3">
    <location>
        <begin position="5"/>
        <end position="222"/>
    </location>
</feature>
<dbReference type="InterPro" id="IPR027417">
    <property type="entry name" value="P-loop_NTPase"/>
</dbReference>
<comment type="caution">
    <text evidence="4">The sequence shown here is derived from an EMBL/GenBank/DDBJ whole genome shotgun (WGS) entry which is preliminary data.</text>
</comment>